<dbReference type="RefSeq" id="WP_008618611.1">
    <property type="nucleotide sequence ID" value="NZ_JH376592.1"/>
</dbReference>
<evidence type="ECO:0000313" key="4">
    <source>
        <dbReference type="Proteomes" id="UP000003598"/>
    </source>
</evidence>
<dbReference type="EMBL" id="AFFY01000016">
    <property type="protein sequence ID" value="EHH01063.1"/>
    <property type="molecule type" value="Genomic_DNA"/>
</dbReference>
<dbReference type="PROSITE" id="PS51257">
    <property type="entry name" value="PROKAR_LIPOPROTEIN"/>
    <property type="match status" value="1"/>
</dbReference>
<name>G5SNU9_9BACT</name>
<organism evidence="3 4">
    <name type="scientific">Paraprevotella clara YIT 11840</name>
    <dbReference type="NCBI Taxonomy" id="762968"/>
    <lineage>
        <taxon>Bacteria</taxon>
        <taxon>Pseudomonadati</taxon>
        <taxon>Bacteroidota</taxon>
        <taxon>Bacteroidia</taxon>
        <taxon>Bacteroidales</taxon>
        <taxon>Prevotellaceae</taxon>
        <taxon>Paraprevotella</taxon>
    </lineage>
</organism>
<keyword evidence="4" id="KW-1185">Reference proteome</keyword>
<dbReference type="PANTHER" id="PTHR32114:SF2">
    <property type="entry name" value="ABC TRANSPORTER ABCH.3"/>
    <property type="match status" value="1"/>
</dbReference>
<keyword evidence="1" id="KW-0175">Coiled coil</keyword>
<dbReference type="eggNOG" id="COG1196">
    <property type="taxonomic scope" value="Bacteria"/>
</dbReference>
<sequence>MKRKFISVALFGALLAASTSVTTSCKDYDDDISGLQGQITANATNLDELVNEKVNNLTQEINSLKAQEAALETALATAKTELTATIAEAEQGAKDYADIQAAAAQVAAIEASKANIEEARTALQAGIDAANAAIETLNSQVATQAGQIDALLSADAALQEAINIANGEIESAKSMAATAQSAAEAAQGTADENAQKIAGVTEKLQAVEEGLQGQITLLDEKLNQAVADIAANKADVEAKLATVNALVQANTEAISALQDKDAELLDKIAQNSTELLALSEKLTALQSTVEQNLTAAKAYTDAQVAALKAELGADMELVKADLAGALSRLGAAEEKIAAIQEAVGALEDKDEELAATIAEVEGNIESINTSIGGILGRLETLDGTVAQQNLDIETLKQTAAGLRTDLDAVKVTADEAKSQIVQLTSDFNSYVSANNEALVNLENRMSNKLDEAVSTLGSELRSELTTATGELDTKIGELQGDLQEKYEALKNQIGAITGDEGTVGLIDEKINAVNQKVAELGTKVESLTTDLTALTGRVTTVETEIGEIYKQLAQTSAIIGQCINVFNAELGQLCAMLSAQLRSIVFSPTEYYQGIEAIGVFSFNYNALSVSAADKTGDQKTDRPTTLTQPETSVVPFVKASYHLNPSNAAISTDKEHFSYVVNNASYTRSVGRNDISVDSVELDKEETGMLNVYFSMKNANDIEKIPAAGDGKVDVAALRYTYSTENGDTLITSDYAALKQYKITDFAINKVTARGNMEEKIENHLAATAAEAITSNNRLQITYENKDPYADSETTGLDLNEWINVHYVVNDANTDQVWGDQEKINEKKFKLVYELIGYKANDADKTSESEHATIVDGHILNVHGVDGSPAGNRNIIGRTPLLRVTLVDENTNNQIAEVGYILVEITDVIVGPVTVDDIAPITNGYTVNCGDAPILNNVRAVTWVEVENKILGQLNMSKEEFEANYALELNSDGVTCKQFSEPKDEAVRNPQIGKIVNTNDDQAHETNVLKWSVGNQQAYMLFSEDRQNLDAVSTWVKFTPKSTVSSHKPVFVKLTWAPSVVNDKPEAAIEDSYNHKKRADWHAENSRDEGFKELQIQVGKATDPSATCEYEHMVVANTFNKQPVDIIKDAIKGTYGALADAVTVEYKFAPTNEQSKRSYIVGNTTYNIQVSADGRTISTTGGVTLATIEPTNGEITMGSDDVVKAIINIYEESLADALTFTVLVDEATCEPAKDLITFNNNKFNVKVIKPIFLKGGSIAEMTLNQWNTLTQKLSLTFEDFNGYDPKEFYDYSNKTKTFWDFYGVSRIELVGTETDYSGNWGAVDNNVFTISYTEPTGSISLDNMGSVTLTQVNMSRANSFNVQMTFKVTYLWGELTETVTLHVNNAPGKRSLNR</sequence>
<dbReference type="Proteomes" id="UP000003598">
    <property type="component" value="Unassembled WGS sequence"/>
</dbReference>
<dbReference type="Gene3D" id="1.20.5.340">
    <property type="match status" value="1"/>
</dbReference>
<evidence type="ECO:0000313" key="3">
    <source>
        <dbReference type="EMBL" id="EHH01063.1"/>
    </source>
</evidence>
<evidence type="ECO:0000256" key="2">
    <source>
        <dbReference type="SAM" id="SignalP"/>
    </source>
</evidence>
<feature type="chain" id="PRO_5003484115" evidence="2">
    <location>
        <begin position="24"/>
        <end position="1395"/>
    </location>
</feature>
<evidence type="ECO:0000256" key="1">
    <source>
        <dbReference type="SAM" id="Coils"/>
    </source>
</evidence>
<gene>
    <name evidence="3" type="ORF">HMPREF9441_01111</name>
</gene>
<dbReference type="HOGENOM" id="CLU_254658_0_0_10"/>
<dbReference type="Gene3D" id="1.10.287.1490">
    <property type="match status" value="2"/>
</dbReference>
<proteinExistence type="predicted"/>
<protein>
    <submittedName>
        <fullName evidence="3">Uncharacterized protein</fullName>
    </submittedName>
</protein>
<feature type="signal peptide" evidence="2">
    <location>
        <begin position="1"/>
        <end position="23"/>
    </location>
</feature>
<dbReference type="STRING" id="762968.HMPREF9441_01111"/>
<feature type="coiled-coil region" evidence="1">
    <location>
        <begin position="47"/>
        <end position="119"/>
    </location>
</feature>
<reference evidence="3 4" key="1">
    <citation type="submission" date="2011-03" db="EMBL/GenBank/DDBJ databases">
        <authorList>
            <person name="Weinstock G."/>
            <person name="Sodergren E."/>
            <person name="Clifton S."/>
            <person name="Fulton L."/>
            <person name="Fulton B."/>
            <person name="Courtney L."/>
            <person name="Fronick C."/>
            <person name="Harrison M."/>
            <person name="Strong C."/>
            <person name="Farmer C."/>
            <person name="Delahaunty K."/>
            <person name="Markovic C."/>
            <person name="Hall O."/>
            <person name="Minx P."/>
            <person name="Tomlinson C."/>
            <person name="Mitreva M."/>
            <person name="Hou S."/>
            <person name="Chen J."/>
            <person name="Wollam A."/>
            <person name="Pepin K.H."/>
            <person name="Johnson M."/>
            <person name="Bhonagiri V."/>
            <person name="Zhang X."/>
            <person name="Suruliraj S."/>
            <person name="Warren W."/>
            <person name="Chinwalla A."/>
            <person name="Mardis E.R."/>
            <person name="Wilson R.K."/>
        </authorList>
    </citation>
    <scope>NUCLEOTIDE SEQUENCE [LARGE SCALE GENOMIC DNA]</scope>
    <source>
        <strain evidence="3 4">YIT 11840</strain>
    </source>
</reference>
<dbReference type="GeneID" id="93556739"/>
<dbReference type="OrthoDB" id="1099207at2"/>
<dbReference type="PANTHER" id="PTHR32114">
    <property type="entry name" value="ABC TRANSPORTER ABCH.3"/>
    <property type="match status" value="1"/>
</dbReference>
<accession>G5SNU9</accession>
<keyword evidence="2" id="KW-0732">Signal</keyword>
<comment type="caution">
    <text evidence="3">The sequence shown here is derived from an EMBL/GenBank/DDBJ whole genome shotgun (WGS) entry which is preliminary data.</text>
</comment>
<dbReference type="PATRIC" id="fig|762968.3.peg.993"/>